<evidence type="ECO:0000313" key="1">
    <source>
        <dbReference type="EMBL" id="KAK5174056.1"/>
    </source>
</evidence>
<name>A0AAV9PMR1_9PEZI</name>
<dbReference type="RefSeq" id="XP_064662725.1">
    <property type="nucleotide sequence ID" value="XM_064798398.1"/>
</dbReference>
<organism evidence="1 2">
    <name type="scientific">Saxophila tyrrhenica</name>
    <dbReference type="NCBI Taxonomy" id="1690608"/>
    <lineage>
        <taxon>Eukaryota</taxon>
        <taxon>Fungi</taxon>
        <taxon>Dikarya</taxon>
        <taxon>Ascomycota</taxon>
        <taxon>Pezizomycotina</taxon>
        <taxon>Dothideomycetes</taxon>
        <taxon>Dothideomycetidae</taxon>
        <taxon>Mycosphaerellales</taxon>
        <taxon>Extremaceae</taxon>
        <taxon>Saxophila</taxon>
    </lineage>
</organism>
<keyword evidence="2" id="KW-1185">Reference proteome</keyword>
<reference evidence="1 2" key="1">
    <citation type="submission" date="2023-08" db="EMBL/GenBank/DDBJ databases">
        <title>Black Yeasts Isolated from many extreme environments.</title>
        <authorList>
            <person name="Coleine C."/>
            <person name="Stajich J.E."/>
            <person name="Selbmann L."/>
        </authorList>
    </citation>
    <scope>NUCLEOTIDE SEQUENCE [LARGE SCALE GENOMIC DNA]</scope>
    <source>
        <strain evidence="1 2">CCFEE 5935</strain>
    </source>
</reference>
<accession>A0AAV9PMR1</accession>
<evidence type="ECO:0000313" key="2">
    <source>
        <dbReference type="Proteomes" id="UP001337655"/>
    </source>
</evidence>
<gene>
    <name evidence="1" type="ORF">LTR77_001136</name>
</gene>
<dbReference type="GeneID" id="89922484"/>
<dbReference type="EMBL" id="JAVRRT010000002">
    <property type="protein sequence ID" value="KAK5174056.1"/>
    <property type="molecule type" value="Genomic_DNA"/>
</dbReference>
<dbReference type="Proteomes" id="UP001337655">
    <property type="component" value="Unassembled WGS sequence"/>
</dbReference>
<comment type="caution">
    <text evidence="1">The sequence shown here is derived from an EMBL/GenBank/DDBJ whole genome shotgun (WGS) entry which is preliminary data.</text>
</comment>
<dbReference type="AlphaFoldDB" id="A0AAV9PMR1"/>
<protein>
    <submittedName>
        <fullName evidence="1">Uncharacterized protein</fullName>
    </submittedName>
</protein>
<sequence>MASAQPRAGTQFPLLEQPPEMRQTIYKYCLLDIDTICILPNAKGNVTSLHPLHRVCHQVREEFGALLAEQSPAQVTTFVADVHDMNFDSARLFFTRLSSNSPMANMRFGINKAIGEKELLISLTISKKWFKNPKNLSSLNWTSFLSKQEARGAVITPHDISYEISSLGRMNQNARAALGDCLVSRGTNWWEPLVHGLVDYFDYGTADPDEVARAERRIQKQANLDGQKEINRLKEAYGAGYVNAGAKELAIGWAGLMLVPDLPDEELHAWVDENNLEVYGWGRNR</sequence>
<proteinExistence type="predicted"/>